<evidence type="ECO:0000313" key="3">
    <source>
        <dbReference type="Proteomes" id="UP001139103"/>
    </source>
</evidence>
<protein>
    <submittedName>
        <fullName evidence="2">Uncharacterized protein</fullName>
    </submittedName>
</protein>
<keyword evidence="1" id="KW-0472">Membrane</keyword>
<sequence>MSKFHRRAATEQELKILAKQAETGKVSYGCMTVLFLIVPAAILYFLGDWFGAIISPEAARIGRWTLPTLALVLYLVILREVIQSANKLRAQIQRDLDHQEVEEIRVTNADVGLIGSARPNSNHALVFGMPDRRLLYVKLLPELFEPTTYGAKDDAAVAKGDVLNRLAAPYSFPSTEFVLRRFPYSGALLGIDVEGDYAPPRNLRPSLRNVQLFRPSEIFTGAIDNITEVIEIEQAQRKRGDSL</sequence>
<proteinExistence type="predicted"/>
<gene>
    <name evidence="2" type="ORF">LOC68_15335</name>
</gene>
<dbReference type="EMBL" id="JAJKFT010000010">
    <property type="protein sequence ID" value="MCC9629762.1"/>
    <property type="molecule type" value="Genomic_DNA"/>
</dbReference>
<evidence type="ECO:0000313" key="2">
    <source>
        <dbReference type="EMBL" id="MCC9629762.1"/>
    </source>
</evidence>
<name>A0A9X1MNZ5_9BACT</name>
<comment type="caution">
    <text evidence="2">The sequence shown here is derived from an EMBL/GenBank/DDBJ whole genome shotgun (WGS) entry which is preliminary data.</text>
</comment>
<dbReference type="AlphaFoldDB" id="A0A9X1MNZ5"/>
<keyword evidence="1" id="KW-1133">Transmembrane helix</keyword>
<dbReference type="Proteomes" id="UP001139103">
    <property type="component" value="Unassembled WGS sequence"/>
</dbReference>
<accession>A0A9X1MNZ5</accession>
<dbReference type="RefSeq" id="WP_230220322.1">
    <property type="nucleotide sequence ID" value="NZ_JAJKFT010000010.1"/>
</dbReference>
<feature type="transmembrane region" description="Helical" evidence="1">
    <location>
        <begin position="61"/>
        <end position="82"/>
    </location>
</feature>
<keyword evidence="3" id="KW-1185">Reference proteome</keyword>
<reference evidence="2" key="1">
    <citation type="submission" date="2021-11" db="EMBL/GenBank/DDBJ databases">
        <title>Genome sequence.</title>
        <authorList>
            <person name="Sun Q."/>
        </authorList>
    </citation>
    <scope>NUCLEOTIDE SEQUENCE</scope>
    <source>
        <strain evidence="2">JC732</strain>
    </source>
</reference>
<feature type="transmembrane region" description="Helical" evidence="1">
    <location>
        <begin position="26"/>
        <end position="46"/>
    </location>
</feature>
<organism evidence="2 3">
    <name type="scientific">Blastopirellula sediminis</name>
    <dbReference type="NCBI Taxonomy" id="2894196"/>
    <lineage>
        <taxon>Bacteria</taxon>
        <taxon>Pseudomonadati</taxon>
        <taxon>Planctomycetota</taxon>
        <taxon>Planctomycetia</taxon>
        <taxon>Pirellulales</taxon>
        <taxon>Pirellulaceae</taxon>
        <taxon>Blastopirellula</taxon>
    </lineage>
</organism>
<keyword evidence="1" id="KW-0812">Transmembrane</keyword>
<evidence type="ECO:0000256" key="1">
    <source>
        <dbReference type="SAM" id="Phobius"/>
    </source>
</evidence>